<evidence type="ECO:0000259" key="6">
    <source>
        <dbReference type="Pfam" id="PF12698"/>
    </source>
</evidence>
<dbReference type="Proteomes" id="UP000220922">
    <property type="component" value="Unassembled WGS sequence"/>
</dbReference>
<dbReference type="EMBL" id="LYXE01000050">
    <property type="protein sequence ID" value="PDW00233.1"/>
    <property type="molecule type" value="Genomic_DNA"/>
</dbReference>
<dbReference type="RefSeq" id="WP_097651190.1">
    <property type="nucleotide sequence ID" value="NZ_LYXE01000050.1"/>
</dbReference>
<keyword evidence="2 5" id="KW-0812">Transmembrane</keyword>
<dbReference type="GO" id="GO:0140359">
    <property type="term" value="F:ABC-type transporter activity"/>
    <property type="evidence" value="ECO:0007669"/>
    <property type="project" value="InterPro"/>
</dbReference>
<feature type="transmembrane region" description="Helical" evidence="5">
    <location>
        <begin position="228"/>
        <end position="252"/>
    </location>
</feature>
<name>A0A2H3KPN1_9CHLR</name>
<evidence type="ECO:0000256" key="2">
    <source>
        <dbReference type="ARBA" id="ARBA00022692"/>
    </source>
</evidence>
<keyword evidence="3 5" id="KW-1133">Transmembrane helix</keyword>
<dbReference type="Pfam" id="PF12698">
    <property type="entry name" value="ABC2_membrane_3"/>
    <property type="match status" value="1"/>
</dbReference>
<feature type="domain" description="ABC-2 type transporter transmembrane" evidence="6">
    <location>
        <begin position="19"/>
        <end position="375"/>
    </location>
</feature>
<accession>A0A2H3KPN1</accession>
<dbReference type="OrthoDB" id="142621at2"/>
<keyword evidence="8" id="KW-1185">Reference proteome</keyword>
<reference evidence="7 8" key="1">
    <citation type="submission" date="2016-05" db="EMBL/GenBank/DDBJ databases">
        <authorList>
            <person name="Lavstsen T."/>
            <person name="Jespersen J.S."/>
        </authorList>
    </citation>
    <scope>NUCLEOTIDE SEQUENCE [LARGE SCALE GENOMIC DNA]</scope>
    <source>
        <strain evidence="7 8">B7-9</strain>
    </source>
</reference>
<evidence type="ECO:0000256" key="1">
    <source>
        <dbReference type="ARBA" id="ARBA00004141"/>
    </source>
</evidence>
<keyword evidence="4 5" id="KW-0472">Membrane</keyword>
<feature type="transmembrane region" description="Helical" evidence="5">
    <location>
        <begin position="355"/>
        <end position="380"/>
    </location>
</feature>
<gene>
    <name evidence="7" type="ORF">A9Q02_10460</name>
</gene>
<dbReference type="AlphaFoldDB" id="A0A2H3KPN1"/>
<evidence type="ECO:0000256" key="4">
    <source>
        <dbReference type="ARBA" id="ARBA00023136"/>
    </source>
</evidence>
<sequence>MRRLIWIARHEYWHHVRRRGFLLATLGLPILVIGGIAVLILVLANTVRSEEAIGYIDEAGFLVGAIPSAEAERTTVPLLAFPDADAAQAALDAETIAAYVVLPTDDPLLREVALYGKETLSPEGRRSLEAVLNRSLLVREDPPHAVVDRALDPLGALETRTLTGEVVRPEAQIDAVAVAILGSLLFALTVFSAASYLLQALVEEKENRTMEIVTTSVTPWQLIGGKTLGLGLIGLTIAMAWFAVLTLAYVIGLTRFAPLREVPLPLGLLGPAMLFLVLGFLLFAGIMVAISAVVTTAQEGQQFAGVLTLAAVAPLMFNWLFFSNPDGPFATTLSLFPPSAPIAMLLRLAVGTVPVWQLVLSVTLLTATALLTVWSATRLFRQGMLRYGKRLHLRDILGALRAAGGRV</sequence>
<evidence type="ECO:0000313" key="7">
    <source>
        <dbReference type="EMBL" id="PDW00233.1"/>
    </source>
</evidence>
<feature type="transmembrane region" description="Helical" evidence="5">
    <location>
        <begin position="303"/>
        <end position="322"/>
    </location>
</feature>
<protein>
    <recommendedName>
        <fullName evidence="6">ABC-2 type transporter transmembrane domain-containing protein</fullName>
    </recommendedName>
</protein>
<feature type="transmembrane region" description="Helical" evidence="5">
    <location>
        <begin position="175"/>
        <end position="198"/>
    </location>
</feature>
<evidence type="ECO:0000313" key="8">
    <source>
        <dbReference type="Proteomes" id="UP000220922"/>
    </source>
</evidence>
<dbReference type="PANTHER" id="PTHR43471">
    <property type="entry name" value="ABC TRANSPORTER PERMEASE"/>
    <property type="match status" value="1"/>
</dbReference>
<comment type="subcellular location">
    <subcellularLocation>
        <location evidence="1">Membrane</location>
        <topology evidence="1">Multi-pass membrane protein</topology>
    </subcellularLocation>
</comment>
<comment type="caution">
    <text evidence="7">The sequence shown here is derived from an EMBL/GenBank/DDBJ whole genome shotgun (WGS) entry which is preliminary data.</text>
</comment>
<dbReference type="PANTHER" id="PTHR43471:SF3">
    <property type="entry name" value="ABC TRANSPORTER PERMEASE PROTEIN NATB"/>
    <property type="match status" value="1"/>
</dbReference>
<evidence type="ECO:0000256" key="3">
    <source>
        <dbReference type="ARBA" id="ARBA00022989"/>
    </source>
</evidence>
<feature type="transmembrane region" description="Helical" evidence="5">
    <location>
        <begin position="272"/>
        <end position="296"/>
    </location>
</feature>
<evidence type="ECO:0000256" key="5">
    <source>
        <dbReference type="SAM" id="Phobius"/>
    </source>
</evidence>
<organism evidence="7 8">
    <name type="scientific">Candidatus Chloroploca asiatica</name>
    <dbReference type="NCBI Taxonomy" id="1506545"/>
    <lineage>
        <taxon>Bacteria</taxon>
        <taxon>Bacillati</taxon>
        <taxon>Chloroflexota</taxon>
        <taxon>Chloroflexia</taxon>
        <taxon>Chloroflexales</taxon>
        <taxon>Chloroflexineae</taxon>
        <taxon>Oscillochloridaceae</taxon>
        <taxon>Candidatus Chloroploca</taxon>
    </lineage>
</organism>
<dbReference type="GO" id="GO:0016020">
    <property type="term" value="C:membrane"/>
    <property type="evidence" value="ECO:0007669"/>
    <property type="project" value="UniProtKB-SubCell"/>
</dbReference>
<proteinExistence type="predicted"/>
<dbReference type="InterPro" id="IPR013525">
    <property type="entry name" value="ABC2_TM"/>
</dbReference>
<feature type="transmembrane region" description="Helical" evidence="5">
    <location>
        <begin position="21"/>
        <end position="44"/>
    </location>
</feature>